<accession>A0A4Y1WWN0</accession>
<gene>
    <name evidence="1" type="ORF">A5CPEGH6_01410</name>
</gene>
<dbReference type="Proteomes" id="UP000319374">
    <property type="component" value="Chromosome"/>
</dbReference>
<dbReference type="EMBL" id="AP019736">
    <property type="protein sequence ID" value="BBL05503.1"/>
    <property type="molecule type" value="Genomic_DNA"/>
</dbReference>
<proteinExistence type="predicted"/>
<dbReference type="KEGG" id="ada:A5CPEGH6_01410"/>
<dbReference type="PANTHER" id="PTHR37292:SF2">
    <property type="entry name" value="DUF262 DOMAIN-CONTAINING PROTEIN"/>
    <property type="match status" value="1"/>
</dbReference>
<reference evidence="2" key="1">
    <citation type="submission" date="2019-06" db="EMBL/GenBank/DDBJ databases">
        <title>Alistipes onderdonkii subsp. vulgaris subsp. nov., Alistipes dispar sp. nov. and Alistipes communis sp. nov., isolated from human faeces, and creation of Alistipes onderdonkii subsp. onderdonkii subsp. nov.</title>
        <authorList>
            <person name="Sakamoto M."/>
            <person name="Ikeyama N."/>
            <person name="Ogata Y."/>
            <person name="Suda W."/>
            <person name="Iino T."/>
            <person name="Hattori M."/>
            <person name="Ohkuma M."/>
        </authorList>
    </citation>
    <scope>NUCLEOTIDE SEQUENCE [LARGE SCALE GENOMIC DNA]</scope>
    <source>
        <strain evidence="2">5CPEGH6</strain>
    </source>
</reference>
<evidence type="ECO:0000313" key="1">
    <source>
        <dbReference type="EMBL" id="BBL05503.1"/>
    </source>
</evidence>
<evidence type="ECO:0008006" key="3">
    <source>
        <dbReference type="Google" id="ProtNLM"/>
    </source>
</evidence>
<evidence type="ECO:0000313" key="2">
    <source>
        <dbReference type="Proteomes" id="UP000319374"/>
    </source>
</evidence>
<sequence>MLYPNLDYRNNNFHQDHLHPASAYNDLEEKDKEKYGWQVYNSILNLQMLDANENESKNAKPLDKWVSEQTRNKDMQKFMEDHLIPDTDLSLSNFSDFVEKRKTILVQRIKKMIN</sequence>
<keyword evidence="2" id="KW-1185">Reference proteome</keyword>
<dbReference type="PANTHER" id="PTHR37292">
    <property type="entry name" value="VNG6097C"/>
    <property type="match status" value="1"/>
</dbReference>
<name>A0A4Y1WWN0_9BACT</name>
<organism evidence="1 2">
    <name type="scientific">Alistipes dispar</name>
    <dbReference type="NCBI Taxonomy" id="2585119"/>
    <lineage>
        <taxon>Bacteria</taxon>
        <taxon>Pseudomonadati</taxon>
        <taxon>Bacteroidota</taxon>
        <taxon>Bacteroidia</taxon>
        <taxon>Bacteroidales</taxon>
        <taxon>Rikenellaceae</taxon>
        <taxon>Alistipes</taxon>
    </lineage>
</organism>
<protein>
    <recommendedName>
        <fullName evidence="3">DUF1524 domain-containing protein</fullName>
    </recommendedName>
</protein>
<dbReference type="AlphaFoldDB" id="A0A4Y1WWN0"/>